<dbReference type="Proteomes" id="UP000316726">
    <property type="component" value="Chromosome 1"/>
</dbReference>
<feature type="compositionally biased region" description="Low complexity" evidence="1">
    <location>
        <begin position="157"/>
        <end position="167"/>
    </location>
</feature>
<accession>A0A5B8MGA2</accession>
<evidence type="ECO:0000256" key="1">
    <source>
        <dbReference type="SAM" id="MobiDB-lite"/>
    </source>
</evidence>
<proteinExistence type="predicted"/>
<dbReference type="AlphaFoldDB" id="A0A5B8MGA2"/>
<evidence type="ECO:0000313" key="2">
    <source>
        <dbReference type="EMBL" id="QDZ18362.1"/>
    </source>
</evidence>
<feature type="compositionally biased region" description="Basic and acidic residues" evidence="1">
    <location>
        <begin position="124"/>
        <end position="134"/>
    </location>
</feature>
<evidence type="ECO:0000313" key="3">
    <source>
        <dbReference type="Proteomes" id="UP000316726"/>
    </source>
</evidence>
<gene>
    <name evidence="2" type="ORF">A3770_01p08800</name>
</gene>
<organism evidence="2 3">
    <name type="scientific">Chloropicon primus</name>
    <dbReference type="NCBI Taxonomy" id="1764295"/>
    <lineage>
        <taxon>Eukaryota</taxon>
        <taxon>Viridiplantae</taxon>
        <taxon>Chlorophyta</taxon>
        <taxon>Chloropicophyceae</taxon>
        <taxon>Chloropicales</taxon>
        <taxon>Chloropicaceae</taxon>
        <taxon>Chloropicon</taxon>
    </lineage>
</organism>
<sequence length="339" mass="37379">MASTGCQRPLADRVDSFLGRPPRWVEELSKLQDDSKMSRSVAKILQHRRKDVMKELASFRRAAHGASYSSDASMRNPLVSLFQEKVEAYKKRKSVEVMSALGGERSSTAAGGRGVEGPSCVSDGPKEEEAKENPEDVDEDWSSCPEPAPLPENIFPQALSSAQADATAARDSESPGASKPRSPLQVRQQSAVGGLGGGHSVSDDLRRQVEDLTIQVRSQKDQLHCFQNTNAVLKKRLAESEGVVKDFATKYSHLLKEMIVAKDLMTHVNSFLERRLGVEDTVKRLNQTESQEVSHSHPMQTIEDLQRYPSEEIATGFSLAVERVAATLKDFKVSRGRGF</sequence>
<dbReference type="EMBL" id="CP031034">
    <property type="protein sequence ID" value="QDZ18362.1"/>
    <property type="molecule type" value="Genomic_DNA"/>
</dbReference>
<feature type="region of interest" description="Disordered" evidence="1">
    <location>
        <begin position="100"/>
        <end position="203"/>
    </location>
</feature>
<name>A0A5B8MGA2_9CHLO</name>
<protein>
    <submittedName>
        <fullName evidence="2">Uncharacterized protein</fullName>
    </submittedName>
</protein>
<reference evidence="2 3" key="1">
    <citation type="submission" date="2018-07" db="EMBL/GenBank/DDBJ databases">
        <title>The complete nuclear genome of the prasinophyte Chloropicon primus (CCMP1205).</title>
        <authorList>
            <person name="Pombert J.-F."/>
            <person name="Otis C."/>
            <person name="Turmel M."/>
            <person name="Lemieux C."/>
        </authorList>
    </citation>
    <scope>NUCLEOTIDE SEQUENCE [LARGE SCALE GENOMIC DNA]</scope>
    <source>
        <strain evidence="2 3">CCMP1205</strain>
    </source>
</reference>
<keyword evidence="3" id="KW-1185">Reference proteome</keyword>